<sequence length="161" mass="18212">MATTSEGKKVRLQSSDGVLFEVDLAVAKKSGTIAGWLEEEKDPAEIPVPMVKGSVLAKVIDYCTHHVAEKKVEYGFKSKSDLDEFDEKFMNVDQDTIFDLIQAANYLHIKGLLDLGCRTLAEMMKQNSIEQLRDTFNIKNDYSEEEEAKLKVETAWAFEKN</sequence>
<dbReference type="CDD" id="cd18322">
    <property type="entry name" value="BTB_POZ_SKP1"/>
    <property type="match status" value="1"/>
</dbReference>
<dbReference type="InterPro" id="IPR011333">
    <property type="entry name" value="SKP1/BTB/POZ_sf"/>
</dbReference>
<comment type="pathway">
    <text evidence="1 4">Protein modification; protein ubiquitination.</text>
</comment>
<keyword evidence="3 4" id="KW-0833">Ubl conjugation pathway</keyword>
<dbReference type="SUPFAM" id="SSF54695">
    <property type="entry name" value="POZ domain"/>
    <property type="match status" value="1"/>
</dbReference>
<evidence type="ECO:0000256" key="1">
    <source>
        <dbReference type="ARBA" id="ARBA00004906"/>
    </source>
</evidence>
<evidence type="ECO:0000256" key="4">
    <source>
        <dbReference type="PIRNR" id="PIRNR028729"/>
    </source>
</evidence>
<dbReference type="Gene3D" id="3.30.710.10">
    <property type="entry name" value="Potassium Channel Kv1.1, Chain A"/>
    <property type="match status" value="1"/>
</dbReference>
<organism evidence="7 8">
    <name type="scientific">Rhynchospora tenuis</name>
    <dbReference type="NCBI Taxonomy" id="198213"/>
    <lineage>
        <taxon>Eukaryota</taxon>
        <taxon>Viridiplantae</taxon>
        <taxon>Streptophyta</taxon>
        <taxon>Embryophyta</taxon>
        <taxon>Tracheophyta</taxon>
        <taxon>Spermatophyta</taxon>
        <taxon>Magnoliopsida</taxon>
        <taxon>Liliopsida</taxon>
        <taxon>Poales</taxon>
        <taxon>Cyperaceae</taxon>
        <taxon>Cyperoideae</taxon>
        <taxon>Rhynchosporeae</taxon>
        <taxon>Rhynchospora</taxon>
    </lineage>
</organism>
<dbReference type="Pfam" id="PF01466">
    <property type="entry name" value="Skp1"/>
    <property type="match status" value="1"/>
</dbReference>
<dbReference type="InterPro" id="IPR016073">
    <property type="entry name" value="Skp1_comp_POZ"/>
</dbReference>
<dbReference type="InterPro" id="IPR016897">
    <property type="entry name" value="SKP1"/>
</dbReference>
<dbReference type="EMBL" id="JAMRDG010000002">
    <property type="protein sequence ID" value="KAJ3691261.1"/>
    <property type="molecule type" value="Genomic_DNA"/>
</dbReference>
<evidence type="ECO:0000313" key="7">
    <source>
        <dbReference type="EMBL" id="KAJ3691261.1"/>
    </source>
</evidence>
<dbReference type="InterPro" id="IPR001232">
    <property type="entry name" value="SKP1-like"/>
</dbReference>
<comment type="caution">
    <text evidence="7">The sequence shown here is derived from an EMBL/GenBank/DDBJ whole genome shotgun (WGS) entry which is preliminary data.</text>
</comment>
<evidence type="ECO:0000256" key="2">
    <source>
        <dbReference type="ARBA" id="ARBA00009993"/>
    </source>
</evidence>
<proteinExistence type="inferred from homology"/>
<dbReference type="SMART" id="SM00512">
    <property type="entry name" value="Skp1"/>
    <property type="match status" value="1"/>
</dbReference>
<dbReference type="FunFam" id="3.30.710.10:FF:000026">
    <property type="entry name" value="E3 ubiquitin ligase complex SCF subunit"/>
    <property type="match status" value="1"/>
</dbReference>
<comment type="similarity">
    <text evidence="2 4">Belongs to the SKP1 family.</text>
</comment>
<dbReference type="PANTHER" id="PTHR11165">
    <property type="entry name" value="SKP1"/>
    <property type="match status" value="1"/>
</dbReference>
<name>A0AAD6EP13_9POAL</name>
<evidence type="ECO:0000259" key="6">
    <source>
        <dbReference type="Pfam" id="PF03931"/>
    </source>
</evidence>
<dbReference type="Proteomes" id="UP001210211">
    <property type="component" value="Unassembled WGS sequence"/>
</dbReference>
<evidence type="ECO:0000256" key="3">
    <source>
        <dbReference type="ARBA" id="ARBA00022786"/>
    </source>
</evidence>
<gene>
    <name evidence="7" type="ORF">LUZ61_020425</name>
</gene>
<reference evidence="7 8" key="1">
    <citation type="journal article" date="2022" name="Cell">
        <title>Repeat-based holocentromeres influence genome architecture and karyotype evolution.</title>
        <authorList>
            <person name="Hofstatter P.G."/>
            <person name="Thangavel G."/>
            <person name="Lux T."/>
            <person name="Neumann P."/>
            <person name="Vondrak T."/>
            <person name="Novak P."/>
            <person name="Zhang M."/>
            <person name="Costa L."/>
            <person name="Castellani M."/>
            <person name="Scott A."/>
            <person name="Toegelov H."/>
            <person name="Fuchs J."/>
            <person name="Mata-Sucre Y."/>
            <person name="Dias Y."/>
            <person name="Vanzela A.L.L."/>
            <person name="Huettel B."/>
            <person name="Almeida C.C.S."/>
            <person name="Simkova H."/>
            <person name="Souza G."/>
            <person name="Pedrosa-Harand A."/>
            <person name="Macas J."/>
            <person name="Mayer K.F.X."/>
            <person name="Houben A."/>
            <person name="Marques A."/>
        </authorList>
    </citation>
    <scope>NUCLEOTIDE SEQUENCE [LARGE SCALE GENOMIC DNA]</scope>
    <source>
        <strain evidence="7">RhyTen1mFocal</strain>
    </source>
</reference>
<comment type="subunit">
    <text evidence="4">Part of a SCF (SKP1-cullin-F-box) protein ligase complex.</text>
</comment>
<accession>A0AAD6EP13</accession>
<protein>
    <recommendedName>
        <fullName evidence="4">SKP1-like protein</fullName>
    </recommendedName>
</protein>
<dbReference type="InterPro" id="IPR036296">
    <property type="entry name" value="SKP1-like_dim_sf"/>
</dbReference>
<dbReference type="PIRSF" id="PIRSF028729">
    <property type="entry name" value="E3_ubiquit_lig_SCF_Skp"/>
    <property type="match status" value="1"/>
</dbReference>
<dbReference type="SUPFAM" id="SSF81382">
    <property type="entry name" value="Skp1 dimerisation domain-like"/>
    <property type="match status" value="1"/>
</dbReference>
<dbReference type="AlphaFoldDB" id="A0AAD6EP13"/>
<comment type="function">
    <text evidence="4">Involved in ubiquitination and subsequent proteasomal degradation of target proteins. Together with CUL1, RBX1 and a F-box protein, it forms a SCF E3 ubiquitin ligase complex. The functional specificity of this complex depends on the type of F-box protein. In the SCF complex, it serves as an adapter that links the F-box protein to CUL1.</text>
</comment>
<dbReference type="GO" id="GO:0016567">
    <property type="term" value="P:protein ubiquitination"/>
    <property type="evidence" value="ECO:0007669"/>
    <property type="project" value="UniProtKB-UniRule"/>
</dbReference>
<keyword evidence="8" id="KW-1185">Reference proteome</keyword>
<evidence type="ECO:0000259" key="5">
    <source>
        <dbReference type="Pfam" id="PF01466"/>
    </source>
</evidence>
<feature type="domain" description="SKP1 component dimerisation" evidence="5">
    <location>
        <begin position="110"/>
        <end position="157"/>
    </location>
</feature>
<dbReference type="GO" id="GO:0009867">
    <property type="term" value="P:jasmonic acid mediated signaling pathway"/>
    <property type="evidence" value="ECO:0007669"/>
    <property type="project" value="UniProtKB-ARBA"/>
</dbReference>
<dbReference type="Pfam" id="PF03931">
    <property type="entry name" value="Skp1_POZ"/>
    <property type="match status" value="1"/>
</dbReference>
<evidence type="ECO:0000313" key="8">
    <source>
        <dbReference type="Proteomes" id="UP001210211"/>
    </source>
</evidence>
<dbReference type="InterPro" id="IPR016072">
    <property type="entry name" value="Skp1_comp_dimer"/>
</dbReference>
<feature type="domain" description="SKP1 component POZ" evidence="6">
    <location>
        <begin position="8"/>
        <end position="67"/>
    </location>
</feature>
<dbReference type="GO" id="GO:0006511">
    <property type="term" value="P:ubiquitin-dependent protein catabolic process"/>
    <property type="evidence" value="ECO:0007669"/>
    <property type="project" value="InterPro"/>
</dbReference>